<organism evidence="2 3">
    <name type="scientific">Candidatus Methylumidiphilus alinenensis</name>
    <dbReference type="NCBI Taxonomy" id="2202197"/>
    <lineage>
        <taxon>Bacteria</taxon>
        <taxon>Pseudomonadati</taxon>
        <taxon>Pseudomonadota</taxon>
        <taxon>Gammaproteobacteria</taxon>
        <taxon>Methylococcales</taxon>
        <taxon>Candidatus Methylumidiphilus</taxon>
    </lineage>
</organism>
<dbReference type="GO" id="GO:0047274">
    <property type="term" value="F:galactinol-sucrose galactosyltransferase activity"/>
    <property type="evidence" value="ECO:0007669"/>
    <property type="project" value="TreeGrafter"/>
</dbReference>
<evidence type="ECO:0000313" key="2">
    <source>
        <dbReference type="EMBL" id="PZN76590.1"/>
    </source>
</evidence>
<reference evidence="2 3" key="1">
    <citation type="journal article" date="2018" name="Aquat. Microb. Ecol.">
        <title>Gammaproteobacterial methanotrophs dominate.</title>
        <authorList>
            <person name="Rissanen A.J."/>
            <person name="Saarenheimo J."/>
            <person name="Tiirola M."/>
            <person name="Peura S."/>
            <person name="Aalto S.L."/>
            <person name="Karvinen A."/>
            <person name="Nykanen H."/>
        </authorList>
    </citation>
    <scope>NUCLEOTIDE SEQUENCE [LARGE SCALE GENOMIC DNA]</scope>
    <source>
        <strain evidence="2">AMbin10</strain>
    </source>
</reference>
<gene>
    <name evidence="2" type="ORF">DM484_16180</name>
</gene>
<accession>A0A2W4SMX2</accession>
<proteinExistence type="predicted"/>
<sequence length="668" mass="73401">MIPSSLESLLSSCELLPDPLGVGVFVRFTAAQTSSRLVFPIGEMKISRFMACRRCDPFWMIPEAGVCLGRTPVETQSLLLEMDDSTCVLLIPLVDSPFRGALRGAGENGLELVADTGDSQVLGHSVVGLFAAAGEDPYALITAAARSVAAHMGSTRLRTEKPLPTFVDQFGWCTWDAFYQDVSHDLIRRGLQSFTEGGVAPKFLILDDGWQSLRETAENERRLTAFSANEKFPGDLAPTVLMAKHEFGVETFMVWHAIMGYWAGVDGESLPTYDVHDITRNYSIDLLGYLPDLNNWFSKQVGVPSVSRIHRFYNDYHRHLRLQGVDGAKVDNQSSLEGLAAGSGGRVAMMQSYHEALENSAQIHFNGNLINCMSGSNDMLYSAVNSTLVRTSGDFYPNSPNTHGPHLYTNAQVGMWFGEFIHPDWDMFQSGHENGAFHAAGRAVSGGPVYVSDKPDEHNLDILRKLALPDGSVLRACGVGRPTRDCLFHDVTKEDMLLKVFNVNTAGSGVVGIFNCLHGEDSSEISGAVSPLDINSPAFDPTAEWYAVYAHNACQLRLFKRDETWPLTLLAPLGFEIMTIVPVVGGFAPIGLPQYYNSGGAVNEWQQVSPNRITLRVRGSGQFLAYSRNRPVSIIVNEAMVDFTFDEQTGRLEFLLSGKQSESLTINY</sequence>
<dbReference type="InterPro" id="IPR017853">
    <property type="entry name" value="GH"/>
</dbReference>
<keyword evidence="1" id="KW-0119">Carbohydrate metabolism</keyword>
<dbReference type="InterPro" id="IPR013785">
    <property type="entry name" value="Aldolase_TIM"/>
</dbReference>
<dbReference type="AlphaFoldDB" id="A0A2W4SMX2"/>
<name>A0A2W4SMX2_9GAMM</name>
<dbReference type="Gene3D" id="3.20.20.70">
    <property type="entry name" value="Aldolase class I"/>
    <property type="match status" value="1"/>
</dbReference>
<dbReference type="SUPFAM" id="SSF51445">
    <property type="entry name" value="(Trans)glycosidases"/>
    <property type="match status" value="1"/>
</dbReference>
<comment type="caution">
    <text evidence="2">The sequence shown here is derived from an EMBL/GenBank/DDBJ whole genome shotgun (WGS) entry which is preliminary data.</text>
</comment>
<evidence type="ECO:0000313" key="3">
    <source>
        <dbReference type="Proteomes" id="UP000249396"/>
    </source>
</evidence>
<dbReference type="EMBL" id="QJPH01000357">
    <property type="protein sequence ID" value="PZN76590.1"/>
    <property type="molecule type" value="Genomic_DNA"/>
</dbReference>
<dbReference type="InterPro" id="IPR008811">
    <property type="entry name" value="Glycosyl_hydrolases_36"/>
</dbReference>
<dbReference type="PANTHER" id="PTHR31268">
    <property type="match status" value="1"/>
</dbReference>
<dbReference type="PANTHER" id="PTHR31268:SF37">
    <property type="entry name" value="GALACTINOL--SUCROSE GALACTOSYLTRANSFERASE"/>
    <property type="match status" value="1"/>
</dbReference>
<evidence type="ECO:0008006" key="4">
    <source>
        <dbReference type="Google" id="ProtNLM"/>
    </source>
</evidence>
<dbReference type="Proteomes" id="UP000249396">
    <property type="component" value="Unassembled WGS sequence"/>
</dbReference>
<protein>
    <recommendedName>
        <fullName evidence="4">Raffinose synthase</fullName>
    </recommendedName>
</protein>
<evidence type="ECO:0000256" key="1">
    <source>
        <dbReference type="ARBA" id="ARBA00023277"/>
    </source>
</evidence>
<dbReference type="Pfam" id="PF05691">
    <property type="entry name" value="Raffinose_syn"/>
    <property type="match status" value="1"/>
</dbReference>